<evidence type="ECO:0000313" key="2">
    <source>
        <dbReference type="Proteomes" id="UP000729402"/>
    </source>
</evidence>
<evidence type="ECO:0000313" key="1">
    <source>
        <dbReference type="EMBL" id="KAG8049669.1"/>
    </source>
</evidence>
<proteinExistence type="predicted"/>
<gene>
    <name evidence="1" type="ORF">GUJ93_ZPchr0009g1615</name>
</gene>
<dbReference type="EMBL" id="JAAALK010000289">
    <property type="protein sequence ID" value="KAG8049669.1"/>
    <property type="molecule type" value="Genomic_DNA"/>
</dbReference>
<comment type="caution">
    <text evidence="1">The sequence shown here is derived from an EMBL/GenBank/DDBJ whole genome shotgun (WGS) entry which is preliminary data.</text>
</comment>
<organism evidence="1 2">
    <name type="scientific">Zizania palustris</name>
    <name type="common">Northern wild rice</name>
    <dbReference type="NCBI Taxonomy" id="103762"/>
    <lineage>
        <taxon>Eukaryota</taxon>
        <taxon>Viridiplantae</taxon>
        <taxon>Streptophyta</taxon>
        <taxon>Embryophyta</taxon>
        <taxon>Tracheophyta</taxon>
        <taxon>Spermatophyta</taxon>
        <taxon>Magnoliopsida</taxon>
        <taxon>Liliopsida</taxon>
        <taxon>Poales</taxon>
        <taxon>Poaceae</taxon>
        <taxon>BOP clade</taxon>
        <taxon>Oryzoideae</taxon>
        <taxon>Oryzeae</taxon>
        <taxon>Zizaniinae</taxon>
        <taxon>Zizania</taxon>
    </lineage>
</organism>
<dbReference type="Proteomes" id="UP000729402">
    <property type="component" value="Unassembled WGS sequence"/>
</dbReference>
<protein>
    <submittedName>
        <fullName evidence="1">Uncharacterized protein</fullName>
    </submittedName>
</protein>
<sequence length="67" mass="7502">MQQEADYIQQTLGSGSQGIVSRQIACCTYLQIIWSSLHLVVVAARLALHRAAIVDRTTLCWDMTPLR</sequence>
<keyword evidence="2" id="KW-1185">Reference proteome</keyword>
<reference evidence="1" key="1">
    <citation type="journal article" date="2021" name="bioRxiv">
        <title>Whole Genome Assembly and Annotation of Northern Wild Rice, Zizania palustris L., Supports a Whole Genome Duplication in the Zizania Genus.</title>
        <authorList>
            <person name="Haas M."/>
            <person name="Kono T."/>
            <person name="Macchietto M."/>
            <person name="Millas R."/>
            <person name="McGilp L."/>
            <person name="Shao M."/>
            <person name="Duquette J."/>
            <person name="Hirsch C.N."/>
            <person name="Kimball J."/>
        </authorList>
    </citation>
    <scope>NUCLEOTIDE SEQUENCE</scope>
    <source>
        <tissue evidence="1">Fresh leaf tissue</tissue>
    </source>
</reference>
<dbReference type="AlphaFoldDB" id="A0A8J5VM21"/>
<reference evidence="1" key="2">
    <citation type="submission" date="2021-02" db="EMBL/GenBank/DDBJ databases">
        <authorList>
            <person name="Kimball J.A."/>
            <person name="Haas M.W."/>
            <person name="Macchietto M."/>
            <person name="Kono T."/>
            <person name="Duquette J."/>
            <person name="Shao M."/>
        </authorList>
    </citation>
    <scope>NUCLEOTIDE SEQUENCE</scope>
    <source>
        <tissue evidence="1">Fresh leaf tissue</tissue>
    </source>
</reference>
<accession>A0A8J5VM21</accession>
<name>A0A8J5VM21_ZIZPA</name>